<accession>A0A2T5MCH6</accession>
<dbReference type="PIRSF" id="PIRSF029477">
    <property type="entry name" value="UCP029477"/>
    <property type="match status" value="1"/>
</dbReference>
<dbReference type="InterPro" id="IPR011971">
    <property type="entry name" value="CHP02284"/>
</dbReference>
<dbReference type="InterPro" id="IPR019052">
    <property type="entry name" value="DUF2383"/>
</dbReference>
<dbReference type="NCBIfam" id="TIGR02284">
    <property type="entry name" value="PA2169 family four-helix-bundle protein"/>
    <property type="match status" value="1"/>
</dbReference>
<evidence type="ECO:0000313" key="2">
    <source>
        <dbReference type="EMBL" id="PTU30265.1"/>
    </source>
</evidence>
<dbReference type="Proteomes" id="UP000244248">
    <property type="component" value="Unassembled WGS sequence"/>
</dbReference>
<organism evidence="2 3">
    <name type="scientific">Stenotrophobium rhamnosiphilum</name>
    <dbReference type="NCBI Taxonomy" id="2029166"/>
    <lineage>
        <taxon>Bacteria</taxon>
        <taxon>Pseudomonadati</taxon>
        <taxon>Pseudomonadota</taxon>
        <taxon>Gammaproteobacteria</taxon>
        <taxon>Nevskiales</taxon>
        <taxon>Nevskiaceae</taxon>
        <taxon>Stenotrophobium</taxon>
    </lineage>
</organism>
<keyword evidence="3" id="KW-1185">Reference proteome</keyword>
<reference evidence="2 3" key="1">
    <citation type="submission" date="2018-04" db="EMBL/GenBank/DDBJ databases">
        <title>Novel species isolated from glacier.</title>
        <authorList>
            <person name="Liu Q."/>
            <person name="Xin Y.-H."/>
        </authorList>
    </citation>
    <scope>NUCLEOTIDE SEQUENCE [LARGE SCALE GENOMIC DNA]</scope>
    <source>
        <strain evidence="2 3">GT1R17</strain>
    </source>
</reference>
<protein>
    <recommendedName>
        <fullName evidence="1">DUF2383 domain-containing protein</fullName>
    </recommendedName>
</protein>
<dbReference type="Gene3D" id="1.20.1260.10">
    <property type="match status" value="1"/>
</dbReference>
<dbReference type="EMBL" id="QANS01000006">
    <property type="protein sequence ID" value="PTU30265.1"/>
    <property type="molecule type" value="Genomic_DNA"/>
</dbReference>
<dbReference type="AlphaFoldDB" id="A0A2T5MCH6"/>
<comment type="caution">
    <text evidence="2">The sequence shown here is derived from an EMBL/GenBank/DDBJ whole genome shotgun (WGS) entry which is preliminary data.</text>
</comment>
<gene>
    <name evidence="2" type="ORF">CJD38_15050</name>
</gene>
<name>A0A2T5MCH6_9GAMM</name>
<sequence length="167" mass="18823">MAFRGLRQVRSGLAQMRSNAMNNLDTITMLNRLIVVSKDGESSLRAAAEEAYHPVLKNSLMSYSRFFGEAATELQHAVKDLGGAPKALGTFANTLHRTWLHLRSSAQGHNEDVLLDEIAEDERIAAESLARAVREDTPPQIHELLERHYEGVLKHYGEIREIRQQLH</sequence>
<evidence type="ECO:0000259" key="1">
    <source>
        <dbReference type="Pfam" id="PF09537"/>
    </source>
</evidence>
<dbReference type="Pfam" id="PF09537">
    <property type="entry name" value="DUF2383"/>
    <property type="match status" value="1"/>
</dbReference>
<feature type="domain" description="DUF2383" evidence="1">
    <location>
        <begin position="25"/>
        <end position="134"/>
    </location>
</feature>
<evidence type="ECO:0000313" key="3">
    <source>
        <dbReference type="Proteomes" id="UP000244248"/>
    </source>
</evidence>
<dbReference type="InterPro" id="IPR016920">
    <property type="entry name" value="UCP029477"/>
</dbReference>
<dbReference type="InterPro" id="IPR012347">
    <property type="entry name" value="Ferritin-like"/>
</dbReference>
<proteinExistence type="predicted"/>